<reference evidence="4" key="2">
    <citation type="submission" date="2024-08" db="UniProtKB">
        <authorList>
            <consortium name="EnsemblMetazoa"/>
        </authorList>
    </citation>
    <scope>IDENTIFICATION</scope>
</reference>
<evidence type="ECO:0000256" key="1">
    <source>
        <dbReference type="SAM" id="Phobius"/>
    </source>
</evidence>
<keyword evidence="1" id="KW-1133">Transmembrane helix</keyword>
<feature type="signal peptide" evidence="2">
    <location>
        <begin position="1"/>
        <end position="20"/>
    </location>
</feature>
<evidence type="ECO:0000313" key="4">
    <source>
        <dbReference type="EnsemblMetazoa" id="XP_019764229.1"/>
    </source>
</evidence>
<feature type="transmembrane region" description="Helical" evidence="1">
    <location>
        <begin position="569"/>
        <end position="592"/>
    </location>
</feature>
<keyword evidence="1" id="KW-0472">Membrane</keyword>
<feature type="domain" description="Nose resistant-to-fluoxetine protein N-terminal" evidence="3">
    <location>
        <begin position="49"/>
        <end position="198"/>
    </location>
</feature>
<feature type="transmembrane region" description="Helical" evidence="1">
    <location>
        <begin position="447"/>
        <end position="467"/>
    </location>
</feature>
<feature type="transmembrane region" description="Helical" evidence="1">
    <location>
        <begin position="634"/>
        <end position="656"/>
    </location>
</feature>
<dbReference type="SMART" id="SM00703">
    <property type="entry name" value="NRF"/>
    <property type="match status" value="1"/>
</dbReference>
<keyword evidence="2" id="KW-0732">Signal</keyword>
<dbReference type="Proteomes" id="UP000019118">
    <property type="component" value="Unassembled WGS sequence"/>
</dbReference>
<dbReference type="GO" id="GO:0016747">
    <property type="term" value="F:acyltransferase activity, transferring groups other than amino-acyl groups"/>
    <property type="evidence" value="ECO:0007669"/>
    <property type="project" value="InterPro"/>
</dbReference>
<keyword evidence="5" id="KW-1185">Reference proteome</keyword>
<feature type="chain" id="PRO_5043333416" description="Nose resistant-to-fluoxetine protein N-terminal domain-containing protein" evidence="2">
    <location>
        <begin position="21"/>
        <end position="694"/>
    </location>
</feature>
<dbReference type="Pfam" id="PF20146">
    <property type="entry name" value="NRF"/>
    <property type="match status" value="1"/>
</dbReference>
<dbReference type="AlphaFoldDB" id="A0AAR5PT98"/>
<feature type="transmembrane region" description="Helical" evidence="1">
    <location>
        <begin position="210"/>
        <end position="233"/>
    </location>
</feature>
<dbReference type="InterPro" id="IPR052728">
    <property type="entry name" value="O2_lipid_transport_reg"/>
</dbReference>
<dbReference type="InterPro" id="IPR006621">
    <property type="entry name" value="Nose-resist-to-fluoxetine_N"/>
</dbReference>
<dbReference type="EnsemblMetazoa" id="XM_019908670.1">
    <property type="protein sequence ID" value="XP_019764229.1"/>
    <property type="gene ID" value="LOC109540327"/>
</dbReference>
<feature type="transmembrane region" description="Helical" evidence="1">
    <location>
        <begin position="267"/>
        <end position="292"/>
    </location>
</feature>
<keyword evidence="1" id="KW-0812">Transmembrane</keyword>
<feature type="transmembrane region" description="Helical" evidence="1">
    <location>
        <begin position="525"/>
        <end position="546"/>
    </location>
</feature>
<sequence length="694" mass="79618">MSIWFYIVFCATILTQNCLSEESGYVENISKVLQNVLTNYENETISISNAECVAQISLFLKNLFNSTGDDIWALKMIDASYKIPSGIFDLNMAWIGSHKECINIESKLNDIKGKYCLTTIGIDSSTALKSSSLNVQGAFEKMYANYKTLKDSPYNPDFQMALEPSVGICMPHKCNNVDLESIWSLFLSVIPWSVTCQTKESIRPKFTIEVILTICFFGTFVCLMVLSTLYDIVKETRKESPHQLLMAFSMHSNVRKLFRITKNSGEFACLNGIRVLSMMWVMFCHVFFTTLYGPLSNTMDLYKFLTDDIKSLIIANAPFSVDSFLVVTGLLVVYNFMKSQHQGKKFNIFTYFRHRYIRLTPPIIPIMLACMFLLPFFGSGPYYPELDASIGRPCRRSWWALLLHVQNYAIRLPDVCMQHAWYLNVDWQVYLVSPLFLLLLPKYPITGLLSMFSGIMASMGASFYITWDKELPASNLNGKFLSYSNTYYFKTHTRISPWLIGGLLGYVLAKIKLEKNMEYQKMPKWLIGVIWILVLAVLPACVFAGYDTQTSLTNHRLDNSFFNAFSRPAWGLCIAWIIFASSIGYGGIINSILSWPVFQILNRLSYSMYLLHLTMLYIIAYSQKQARYFSIFDLAYSFWGIFALSFVMSIFWSMAFEIPILELEKYFTRHKGSKTQKDVPKNGNESAITIRTEH</sequence>
<organism evidence="4 5">
    <name type="scientific">Dendroctonus ponderosae</name>
    <name type="common">Mountain pine beetle</name>
    <dbReference type="NCBI Taxonomy" id="77166"/>
    <lineage>
        <taxon>Eukaryota</taxon>
        <taxon>Metazoa</taxon>
        <taxon>Ecdysozoa</taxon>
        <taxon>Arthropoda</taxon>
        <taxon>Hexapoda</taxon>
        <taxon>Insecta</taxon>
        <taxon>Pterygota</taxon>
        <taxon>Neoptera</taxon>
        <taxon>Endopterygota</taxon>
        <taxon>Coleoptera</taxon>
        <taxon>Polyphaga</taxon>
        <taxon>Cucujiformia</taxon>
        <taxon>Curculionidae</taxon>
        <taxon>Scolytinae</taxon>
        <taxon>Dendroctonus</taxon>
    </lineage>
</organism>
<name>A0AAR5PT98_DENPD</name>
<feature type="transmembrane region" description="Helical" evidence="1">
    <location>
        <begin position="312"/>
        <end position="336"/>
    </location>
</feature>
<feature type="transmembrane region" description="Helical" evidence="1">
    <location>
        <begin position="495"/>
        <end position="513"/>
    </location>
</feature>
<evidence type="ECO:0000313" key="5">
    <source>
        <dbReference type="Proteomes" id="UP000019118"/>
    </source>
</evidence>
<dbReference type="InterPro" id="IPR002656">
    <property type="entry name" value="Acyl_transf_3_dom"/>
</dbReference>
<proteinExistence type="predicted"/>
<evidence type="ECO:0000259" key="3">
    <source>
        <dbReference type="SMART" id="SM00703"/>
    </source>
</evidence>
<reference evidence="5" key="1">
    <citation type="journal article" date="2013" name="Genome Biol.">
        <title>Draft genome of the mountain pine beetle, Dendroctonus ponderosae Hopkins, a major forest pest.</title>
        <authorList>
            <person name="Keeling C.I."/>
            <person name="Yuen M.M."/>
            <person name="Liao N.Y."/>
            <person name="Docking T.R."/>
            <person name="Chan S.K."/>
            <person name="Taylor G.A."/>
            <person name="Palmquist D.L."/>
            <person name="Jackman S.D."/>
            <person name="Nguyen A."/>
            <person name="Li M."/>
            <person name="Henderson H."/>
            <person name="Janes J.K."/>
            <person name="Zhao Y."/>
            <person name="Pandoh P."/>
            <person name="Moore R."/>
            <person name="Sperling F.A."/>
            <person name="Huber D.P."/>
            <person name="Birol I."/>
            <person name="Jones S.J."/>
            <person name="Bohlmann J."/>
        </authorList>
    </citation>
    <scope>NUCLEOTIDE SEQUENCE</scope>
</reference>
<dbReference type="Pfam" id="PF01757">
    <property type="entry name" value="Acyl_transf_3"/>
    <property type="match status" value="1"/>
</dbReference>
<accession>A0AAR5PT98</accession>
<protein>
    <recommendedName>
        <fullName evidence="3">Nose resistant-to-fluoxetine protein N-terminal domain-containing protein</fullName>
    </recommendedName>
</protein>
<dbReference type="PANTHER" id="PTHR11161">
    <property type="entry name" value="O-ACYLTRANSFERASE"/>
    <property type="match status" value="1"/>
</dbReference>
<feature type="transmembrane region" description="Helical" evidence="1">
    <location>
        <begin position="356"/>
        <end position="377"/>
    </location>
</feature>
<feature type="transmembrane region" description="Helical" evidence="1">
    <location>
        <begin position="604"/>
        <end position="622"/>
    </location>
</feature>
<evidence type="ECO:0000256" key="2">
    <source>
        <dbReference type="SAM" id="SignalP"/>
    </source>
</evidence>
<dbReference type="PANTHER" id="PTHR11161:SF0">
    <property type="entry name" value="O-ACYLTRANSFERASE LIKE PROTEIN"/>
    <property type="match status" value="1"/>
</dbReference>